<evidence type="ECO:0000313" key="1">
    <source>
        <dbReference type="EMBL" id="RDY58866.1"/>
    </source>
</evidence>
<accession>A0A371JNQ0</accession>
<gene>
    <name evidence="1" type="ORF">DX873_14485</name>
</gene>
<keyword evidence="2" id="KW-1185">Reference proteome</keyword>
<dbReference type="AlphaFoldDB" id="A0A371JNQ0"/>
<organism evidence="1 2">
    <name type="scientific">Flagellimonas nanhaiensis</name>
    <dbReference type="NCBI Taxonomy" id="2292706"/>
    <lineage>
        <taxon>Bacteria</taxon>
        <taxon>Pseudomonadati</taxon>
        <taxon>Bacteroidota</taxon>
        <taxon>Flavobacteriia</taxon>
        <taxon>Flavobacteriales</taxon>
        <taxon>Flavobacteriaceae</taxon>
        <taxon>Flagellimonas</taxon>
    </lineage>
</organism>
<sequence length="83" mass="9740">MKKRPKKWYCPKFKLSKTIRLVLPDKSGSLQFSCTKAQDIVTVFFDVKLKATQYSSEGYLYIKELFENAVHIQNNSFLVLEKM</sequence>
<reference evidence="1 2" key="1">
    <citation type="submission" date="2018-08" db="EMBL/GenBank/DDBJ databases">
        <title>Muricauda nanhaiensis sp. nov., isolated from seawater of the South China Sea.</title>
        <authorList>
            <person name="Dang Y."/>
        </authorList>
    </citation>
    <scope>NUCLEOTIDE SEQUENCE [LARGE SCALE GENOMIC DNA]</scope>
    <source>
        <strain evidence="1 2">SM1704</strain>
    </source>
</reference>
<proteinExistence type="predicted"/>
<dbReference type="Proteomes" id="UP000261828">
    <property type="component" value="Unassembled WGS sequence"/>
</dbReference>
<evidence type="ECO:0000313" key="2">
    <source>
        <dbReference type="Proteomes" id="UP000261828"/>
    </source>
</evidence>
<dbReference type="EMBL" id="QTJX01000003">
    <property type="protein sequence ID" value="RDY58866.1"/>
    <property type="molecule type" value="Genomic_DNA"/>
</dbReference>
<comment type="caution">
    <text evidence="1">The sequence shown here is derived from an EMBL/GenBank/DDBJ whole genome shotgun (WGS) entry which is preliminary data.</text>
</comment>
<name>A0A371JNQ0_9FLAO</name>
<protein>
    <submittedName>
        <fullName evidence="1">Uncharacterized protein</fullName>
    </submittedName>
</protein>